<accession>A0A0A9DCC8</accession>
<name>A0A0A9DCC8_ARUDO</name>
<dbReference type="AlphaFoldDB" id="A0A0A9DCC8"/>
<reference evidence="1" key="2">
    <citation type="journal article" date="2015" name="Data Brief">
        <title>Shoot transcriptome of the giant reed, Arundo donax.</title>
        <authorList>
            <person name="Barrero R.A."/>
            <person name="Guerrero F.D."/>
            <person name="Moolhuijzen P."/>
            <person name="Goolsby J.A."/>
            <person name="Tidwell J."/>
            <person name="Bellgard S.E."/>
            <person name="Bellgard M.I."/>
        </authorList>
    </citation>
    <scope>NUCLEOTIDE SEQUENCE</scope>
    <source>
        <tissue evidence="1">Shoot tissue taken approximately 20 cm above the soil surface</tissue>
    </source>
</reference>
<proteinExistence type="predicted"/>
<organism evidence="1">
    <name type="scientific">Arundo donax</name>
    <name type="common">Giant reed</name>
    <name type="synonym">Donax arundinaceus</name>
    <dbReference type="NCBI Taxonomy" id="35708"/>
    <lineage>
        <taxon>Eukaryota</taxon>
        <taxon>Viridiplantae</taxon>
        <taxon>Streptophyta</taxon>
        <taxon>Embryophyta</taxon>
        <taxon>Tracheophyta</taxon>
        <taxon>Spermatophyta</taxon>
        <taxon>Magnoliopsida</taxon>
        <taxon>Liliopsida</taxon>
        <taxon>Poales</taxon>
        <taxon>Poaceae</taxon>
        <taxon>PACMAD clade</taxon>
        <taxon>Arundinoideae</taxon>
        <taxon>Arundineae</taxon>
        <taxon>Arundo</taxon>
    </lineage>
</organism>
<dbReference type="EMBL" id="GBRH01216488">
    <property type="protein sequence ID" value="JAD81407.1"/>
    <property type="molecule type" value="Transcribed_RNA"/>
</dbReference>
<sequence>MSHMSVQSAHSTLWYLKFPNCCSTYECIATLCSL</sequence>
<protein>
    <submittedName>
        <fullName evidence="1">Uncharacterized protein</fullName>
    </submittedName>
</protein>
<reference evidence="1" key="1">
    <citation type="submission" date="2014-09" db="EMBL/GenBank/DDBJ databases">
        <authorList>
            <person name="Magalhaes I.L.F."/>
            <person name="Oliveira U."/>
            <person name="Santos F.R."/>
            <person name="Vidigal T.H.D.A."/>
            <person name="Brescovit A.D."/>
            <person name="Santos A.J."/>
        </authorList>
    </citation>
    <scope>NUCLEOTIDE SEQUENCE</scope>
    <source>
        <tissue evidence="1">Shoot tissue taken approximately 20 cm above the soil surface</tissue>
    </source>
</reference>
<evidence type="ECO:0000313" key="1">
    <source>
        <dbReference type="EMBL" id="JAD81407.1"/>
    </source>
</evidence>